<keyword evidence="12" id="KW-0472">Membrane</keyword>
<dbReference type="Proteomes" id="UP001152795">
    <property type="component" value="Unassembled WGS sequence"/>
</dbReference>
<keyword evidence="9 14" id="KW-0560">Oxidoreductase</keyword>
<comment type="caution">
    <text evidence="16">The sequence shown here is derived from an EMBL/GenBank/DDBJ whole genome shotgun (WGS) entry which is preliminary data.</text>
</comment>
<keyword evidence="7" id="KW-0256">Endoplasmic reticulum</keyword>
<evidence type="ECO:0000256" key="7">
    <source>
        <dbReference type="ARBA" id="ARBA00022824"/>
    </source>
</evidence>
<dbReference type="EMBL" id="CACRXK020002062">
    <property type="protein sequence ID" value="CAB3992493.1"/>
    <property type="molecule type" value="Genomic_DNA"/>
</dbReference>
<dbReference type="InterPro" id="IPR036396">
    <property type="entry name" value="Cyt_P450_sf"/>
</dbReference>
<name>A0A6S7GLT8_PARCT</name>
<keyword evidence="16" id="KW-0456">Lyase</keyword>
<feature type="region of interest" description="Disordered" evidence="15">
    <location>
        <begin position="1"/>
        <end position="37"/>
    </location>
</feature>
<dbReference type="SUPFAM" id="SSF48264">
    <property type="entry name" value="Cytochrome P450"/>
    <property type="match status" value="1"/>
</dbReference>
<evidence type="ECO:0000256" key="12">
    <source>
        <dbReference type="ARBA" id="ARBA00023136"/>
    </source>
</evidence>
<keyword evidence="8" id="KW-0492">Microsome</keyword>
<protein>
    <submittedName>
        <fullName evidence="16">Steroid 17-alpha-hydroxylase 17,20 lyase-like</fullName>
    </submittedName>
</protein>
<feature type="compositionally biased region" description="Polar residues" evidence="15">
    <location>
        <begin position="1"/>
        <end position="10"/>
    </location>
</feature>
<proteinExistence type="inferred from homology"/>
<evidence type="ECO:0000256" key="15">
    <source>
        <dbReference type="SAM" id="MobiDB-lite"/>
    </source>
</evidence>
<keyword evidence="6 13" id="KW-0479">Metal-binding</keyword>
<accession>A0A6S7GLT8</accession>
<evidence type="ECO:0000313" key="16">
    <source>
        <dbReference type="EMBL" id="CAB3992493.1"/>
    </source>
</evidence>
<dbReference type="GO" id="GO:0020037">
    <property type="term" value="F:heme binding"/>
    <property type="evidence" value="ECO:0007669"/>
    <property type="project" value="InterPro"/>
</dbReference>
<feature type="binding site" description="axial binding residue" evidence="13">
    <location>
        <position position="464"/>
    </location>
    <ligand>
        <name>heme</name>
        <dbReference type="ChEBI" id="CHEBI:30413"/>
    </ligand>
    <ligandPart>
        <name>Fe</name>
        <dbReference type="ChEBI" id="CHEBI:18248"/>
    </ligandPart>
</feature>
<evidence type="ECO:0000256" key="10">
    <source>
        <dbReference type="ARBA" id="ARBA00023004"/>
    </source>
</evidence>
<evidence type="ECO:0000256" key="8">
    <source>
        <dbReference type="ARBA" id="ARBA00022848"/>
    </source>
</evidence>
<dbReference type="InterPro" id="IPR002401">
    <property type="entry name" value="Cyt_P450_E_grp-I"/>
</dbReference>
<dbReference type="Gene3D" id="1.10.630.10">
    <property type="entry name" value="Cytochrome P450"/>
    <property type="match status" value="1"/>
</dbReference>
<dbReference type="PROSITE" id="PS00086">
    <property type="entry name" value="CYTOCHROME_P450"/>
    <property type="match status" value="1"/>
</dbReference>
<dbReference type="Pfam" id="PF00067">
    <property type="entry name" value="p450"/>
    <property type="match status" value="1"/>
</dbReference>
<reference evidence="16" key="1">
    <citation type="submission" date="2020-04" db="EMBL/GenBank/DDBJ databases">
        <authorList>
            <person name="Alioto T."/>
            <person name="Alioto T."/>
            <person name="Gomez Garrido J."/>
        </authorList>
    </citation>
    <scope>NUCLEOTIDE SEQUENCE</scope>
    <source>
        <strain evidence="16">A484AB</strain>
    </source>
</reference>
<evidence type="ECO:0000256" key="6">
    <source>
        <dbReference type="ARBA" id="ARBA00022723"/>
    </source>
</evidence>
<evidence type="ECO:0000256" key="11">
    <source>
        <dbReference type="ARBA" id="ARBA00023033"/>
    </source>
</evidence>
<evidence type="ECO:0000256" key="14">
    <source>
        <dbReference type="RuleBase" id="RU000461"/>
    </source>
</evidence>
<sequence length="518" mass="59365">MSATNENSTLLRGKKKSKGVTIDVEDPTDMTEIDEQDKEKVNTRRNKDGWEKRKLCEVMLLEEIPGSLFWLGFNPHLSLTKLSRQYGDIFTITFGSYNSIVLNSIESVRETLVKRSRVYGGRPQLYSFTEVRAGLGILFIDQTPKYERQRKLAIRSLHRTFYETKNLDAILNKEALKLLGEFRKFQSEPFHPKGLLRLLAANLILKSFFDLDFEFNAPEANEVVEMVEDFTKNTSPVNLSDIVPWLQMLPIGDFSKMRKLFQDFVGMHERFYISTARSRVPGQPRSLTDALLDNLPLYNKGATDAGSEITEKDLVYVLADLVGAAFETIANTLSWALMLVAAHPDWQIVLQSELDAVVGKDRLPSSEDRDKLPTLNAALYEVLRMSCVVPVSLPHSTTQDTKLREYNIPKGTFVFVNLWGIHHDPRHWEAPYEFNPRRFLDRNGNFFVPKHESFIPFSTGGRSCLGEKLAKDEIFVFFAAIVQRFQLHLVNNENVNDFNGDYRLTLAPKPYLLNIIER</sequence>
<gene>
    <name evidence="16" type="ORF">PACLA_8A020895</name>
</gene>
<dbReference type="PANTHER" id="PTHR24289">
    <property type="entry name" value="STEROID 17-ALPHA-HYDROXYLASE/17,20 LYASE"/>
    <property type="match status" value="1"/>
</dbReference>
<keyword evidence="17" id="KW-1185">Reference proteome</keyword>
<dbReference type="GO" id="GO:0016829">
    <property type="term" value="F:lyase activity"/>
    <property type="evidence" value="ECO:0007669"/>
    <property type="project" value="UniProtKB-KW"/>
</dbReference>
<dbReference type="InterPro" id="IPR001128">
    <property type="entry name" value="Cyt_P450"/>
</dbReference>
<dbReference type="FunFam" id="1.10.630.10:FF:000238">
    <property type="entry name" value="Cytochrome P450 2A6"/>
    <property type="match status" value="1"/>
</dbReference>
<comment type="cofactor">
    <cofactor evidence="1 13">
        <name>heme</name>
        <dbReference type="ChEBI" id="CHEBI:30413"/>
    </cofactor>
</comment>
<dbReference type="GO" id="GO:0042446">
    <property type="term" value="P:hormone biosynthetic process"/>
    <property type="evidence" value="ECO:0007669"/>
    <property type="project" value="TreeGrafter"/>
</dbReference>
<dbReference type="InterPro" id="IPR017972">
    <property type="entry name" value="Cyt_P450_CS"/>
</dbReference>
<dbReference type="PRINTS" id="PR00463">
    <property type="entry name" value="EP450I"/>
</dbReference>
<evidence type="ECO:0000256" key="2">
    <source>
        <dbReference type="ARBA" id="ARBA00004174"/>
    </source>
</evidence>
<evidence type="ECO:0000256" key="4">
    <source>
        <dbReference type="ARBA" id="ARBA00010617"/>
    </source>
</evidence>
<evidence type="ECO:0000256" key="5">
    <source>
        <dbReference type="ARBA" id="ARBA00022617"/>
    </source>
</evidence>
<keyword evidence="5 13" id="KW-0349">Heme</keyword>
<dbReference type="GO" id="GO:0005506">
    <property type="term" value="F:iron ion binding"/>
    <property type="evidence" value="ECO:0007669"/>
    <property type="project" value="InterPro"/>
</dbReference>
<comment type="subcellular location">
    <subcellularLocation>
        <location evidence="3">Endoplasmic reticulum membrane</location>
        <topology evidence="3">Peripheral membrane protein</topology>
    </subcellularLocation>
    <subcellularLocation>
        <location evidence="2">Microsome membrane</location>
        <topology evidence="2">Peripheral membrane protein</topology>
    </subcellularLocation>
</comment>
<dbReference type="GO" id="GO:0004508">
    <property type="term" value="F:steroid 17-alpha-monooxygenase activity"/>
    <property type="evidence" value="ECO:0007669"/>
    <property type="project" value="TreeGrafter"/>
</dbReference>
<dbReference type="GO" id="GO:0005789">
    <property type="term" value="C:endoplasmic reticulum membrane"/>
    <property type="evidence" value="ECO:0007669"/>
    <property type="project" value="UniProtKB-SubCell"/>
</dbReference>
<dbReference type="GO" id="GO:0042448">
    <property type="term" value="P:progesterone metabolic process"/>
    <property type="evidence" value="ECO:0007669"/>
    <property type="project" value="TreeGrafter"/>
</dbReference>
<dbReference type="AlphaFoldDB" id="A0A6S7GLT8"/>
<evidence type="ECO:0000256" key="1">
    <source>
        <dbReference type="ARBA" id="ARBA00001971"/>
    </source>
</evidence>
<dbReference type="PANTHER" id="PTHR24289:SF1">
    <property type="entry name" value="STEROID 17-ALPHA-HYDROXYLASE_17,20 LYASE"/>
    <property type="match status" value="1"/>
</dbReference>
<evidence type="ECO:0000256" key="9">
    <source>
        <dbReference type="ARBA" id="ARBA00023002"/>
    </source>
</evidence>
<organism evidence="16 17">
    <name type="scientific">Paramuricea clavata</name>
    <name type="common">Red gorgonian</name>
    <name type="synonym">Violescent sea-whip</name>
    <dbReference type="NCBI Taxonomy" id="317549"/>
    <lineage>
        <taxon>Eukaryota</taxon>
        <taxon>Metazoa</taxon>
        <taxon>Cnidaria</taxon>
        <taxon>Anthozoa</taxon>
        <taxon>Octocorallia</taxon>
        <taxon>Malacalcyonacea</taxon>
        <taxon>Plexauridae</taxon>
        <taxon>Paramuricea</taxon>
    </lineage>
</organism>
<keyword evidence="10 13" id="KW-0408">Iron</keyword>
<evidence type="ECO:0000313" key="17">
    <source>
        <dbReference type="Proteomes" id="UP001152795"/>
    </source>
</evidence>
<dbReference type="PRINTS" id="PR00385">
    <property type="entry name" value="P450"/>
</dbReference>
<evidence type="ECO:0000256" key="13">
    <source>
        <dbReference type="PIRSR" id="PIRSR602401-1"/>
    </source>
</evidence>
<dbReference type="OrthoDB" id="1470350at2759"/>
<evidence type="ECO:0000256" key="3">
    <source>
        <dbReference type="ARBA" id="ARBA00004406"/>
    </source>
</evidence>
<feature type="compositionally biased region" description="Acidic residues" evidence="15">
    <location>
        <begin position="23"/>
        <end position="36"/>
    </location>
</feature>
<comment type="similarity">
    <text evidence="4 14">Belongs to the cytochrome P450 family.</text>
</comment>
<keyword evidence="11 14" id="KW-0503">Monooxygenase</keyword>